<sequence>MTKVCKTRQRGSAPVSWRLTYRGLNATRHTADISHEPIHDMKKKKRLRAIVLILLLLLIYVNRESLNPFAPDCTVRSSASDVPAACRKPVKEVAPGFEL</sequence>
<dbReference type="EMBL" id="CP001836">
    <property type="protein sequence ID" value="ACZ76855.1"/>
    <property type="molecule type" value="Genomic_DNA"/>
</dbReference>
<dbReference type="AlphaFoldDB" id="D2BZU6"/>
<accession>D2BZU6</accession>
<dbReference type="KEGG" id="ddc:Dd586_1999"/>
<feature type="transmembrane region" description="Helical" evidence="1">
    <location>
        <begin position="47"/>
        <end position="63"/>
    </location>
</feature>
<organism evidence="2 3">
    <name type="scientific">Dickeya zeae (strain Ech586)</name>
    <name type="common">Dickeya dadantii (strain Ech586)</name>
    <dbReference type="NCBI Taxonomy" id="590409"/>
    <lineage>
        <taxon>Bacteria</taxon>
        <taxon>Pseudomonadati</taxon>
        <taxon>Pseudomonadota</taxon>
        <taxon>Gammaproteobacteria</taxon>
        <taxon>Enterobacterales</taxon>
        <taxon>Pectobacteriaceae</taxon>
        <taxon>Dickeya</taxon>
        <taxon>Dickeya parazeae</taxon>
    </lineage>
</organism>
<keyword evidence="1" id="KW-0472">Membrane</keyword>
<dbReference type="HOGENOM" id="CLU_2315791_0_0_6"/>
<keyword evidence="3" id="KW-1185">Reference proteome</keyword>
<evidence type="ECO:0000256" key="1">
    <source>
        <dbReference type="SAM" id="Phobius"/>
    </source>
</evidence>
<evidence type="ECO:0000313" key="3">
    <source>
        <dbReference type="Proteomes" id="UP000001446"/>
    </source>
</evidence>
<dbReference type="Proteomes" id="UP000001446">
    <property type="component" value="Chromosome"/>
</dbReference>
<name>D2BZU6_DICZ5</name>
<evidence type="ECO:0000313" key="2">
    <source>
        <dbReference type="EMBL" id="ACZ76855.1"/>
    </source>
</evidence>
<keyword evidence="1" id="KW-1133">Transmembrane helix</keyword>
<keyword evidence="1" id="KW-0812">Transmembrane</keyword>
<reference evidence="2" key="1">
    <citation type="submission" date="2009-12" db="EMBL/GenBank/DDBJ databases">
        <title>Complete sequence of Dickeya dadantii Ech586.</title>
        <authorList>
            <consortium name="US DOE Joint Genome Institute"/>
            <person name="Lucas S."/>
            <person name="Copeland A."/>
            <person name="Lapidus A."/>
            <person name="Glavina del Rio T."/>
            <person name="Tice H."/>
            <person name="Bruce D."/>
            <person name="Goodwin L."/>
            <person name="Pitluck S."/>
            <person name="Munk A.C."/>
            <person name="Brettin T."/>
            <person name="Detter J.C."/>
            <person name="Han C."/>
            <person name="Tapia R."/>
            <person name="Larimer F."/>
            <person name="Land M."/>
            <person name="Hauser L."/>
            <person name="Kyrpides N."/>
            <person name="Mikhailova N."/>
            <person name="Balakrishnan V."/>
            <person name="Glasner J."/>
            <person name="Perna N.T."/>
        </authorList>
    </citation>
    <scope>NUCLEOTIDE SEQUENCE [LARGE SCALE GENOMIC DNA]</scope>
    <source>
        <strain evidence="2">Ech586</strain>
    </source>
</reference>
<protein>
    <submittedName>
        <fullName evidence="2">Uncharacterized protein</fullName>
    </submittedName>
</protein>
<gene>
    <name evidence="2" type="ordered locus">Dd586_1999</name>
</gene>
<proteinExistence type="predicted"/>